<name>A0ABQ5ZU41_9GAMM</name>
<reference evidence="2" key="1">
    <citation type="journal article" date="2019" name="Int. J. Syst. Evol. Microbiol.">
        <title>The Global Catalogue of Microorganisms (GCM) 10K type strain sequencing project: providing services to taxonomists for standard genome sequencing and annotation.</title>
        <authorList>
            <consortium name="The Broad Institute Genomics Platform"/>
            <consortium name="The Broad Institute Genome Sequencing Center for Infectious Disease"/>
            <person name="Wu L."/>
            <person name="Ma J."/>
        </authorList>
    </citation>
    <scope>NUCLEOTIDE SEQUENCE [LARGE SCALE GENOMIC DNA]</scope>
    <source>
        <strain evidence="2">NBRC 100033</strain>
    </source>
</reference>
<gene>
    <name evidence="1" type="ORF">GCM10007878_02180</name>
</gene>
<dbReference type="RefSeq" id="WP_027851382.1">
    <property type="nucleotide sequence ID" value="NZ_BSOR01000005.1"/>
</dbReference>
<dbReference type="CDD" id="cd09117">
    <property type="entry name" value="PLDc_Bfil_DEXD_like"/>
    <property type="match status" value="1"/>
</dbReference>
<sequence length="647" mass="73203">MKLLKEFEKAIKQVGEVKRVWMTTFNLNIELVETYLLPLILHASSVEQKPRTRMDYEAMQQVLGEKNLEKNLDVRVFCDKRFVELNQNKRTALPVHTVVPERLASNESVKLTKDSLFHPKVIYIEGTNGAQLGAGSANLTISGWARNREVFSFVPVDDGGLAASIRSFFEPLLSHVGEAFPQDFPMPSGSSSQAPVFCHSLAGKPFLDQLADEKGEPLAVWSPYFPRDLNGFVEALLKERFSSVRLVPDLVQNQYIRTGWHENLNRLCEQQQLGFFLNPLTSGSDSDDQCAMTHAKLWKTPSRRAVGSWNFTQPGSNLVKEQDKHCNIEAGLIFHDSERDIEAYLGQPLEVNESRFASQALLDEESLTVPPTPPFDIQVFFDWSNSTYSVKGIWLGSEKPQPLTLALPDLAHELPLNWQAENPEGEVRLEDKTVKVSEVQALLKQRSYTAKLVENQYAGLIIELHTGYRRAQEYPGLKELFDAFELSGGNPTEDSAPYRVQDEGEQEEAGESLMATTVEPKSKQDQLSYFRMFSFSQHYAQTLESVKDLQTLDRWVRIRPGCLLELHKKVKARIKAEQPSLFNWFLVQEVNQLVAKASARNIKLGGEAKGPLANLQIKLPSLPKELSDVYREWLEEEYSRSTSEGAK</sequence>
<comment type="caution">
    <text evidence="1">The sequence shown here is derived from an EMBL/GenBank/DDBJ whole genome shotgun (WGS) entry which is preliminary data.</text>
</comment>
<dbReference type="Gene3D" id="3.30.870.10">
    <property type="entry name" value="Endonuclease Chain A"/>
    <property type="match status" value="1"/>
</dbReference>
<evidence type="ECO:0008006" key="3">
    <source>
        <dbReference type="Google" id="ProtNLM"/>
    </source>
</evidence>
<evidence type="ECO:0000313" key="1">
    <source>
        <dbReference type="EMBL" id="GLR62783.1"/>
    </source>
</evidence>
<dbReference type="SUPFAM" id="SSF56024">
    <property type="entry name" value="Phospholipase D/nuclease"/>
    <property type="match status" value="1"/>
</dbReference>
<protein>
    <recommendedName>
        <fullName evidence="3">PLD-like domain-containing protein</fullName>
    </recommendedName>
</protein>
<organism evidence="1 2">
    <name type="scientific">Marinospirillum insulare</name>
    <dbReference type="NCBI Taxonomy" id="217169"/>
    <lineage>
        <taxon>Bacteria</taxon>
        <taxon>Pseudomonadati</taxon>
        <taxon>Pseudomonadota</taxon>
        <taxon>Gammaproteobacteria</taxon>
        <taxon>Oceanospirillales</taxon>
        <taxon>Oceanospirillaceae</taxon>
        <taxon>Marinospirillum</taxon>
    </lineage>
</organism>
<proteinExistence type="predicted"/>
<keyword evidence="2" id="KW-1185">Reference proteome</keyword>
<accession>A0ABQ5ZU41</accession>
<dbReference type="EMBL" id="BSOR01000005">
    <property type="protein sequence ID" value="GLR62783.1"/>
    <property type="molecule type" value="Genomic_DNA"/>
</dbReference>
<dbReference type="Proteomes" id="UP001156682">
    <property type="component" value="Unassembled WGS sequence"/>
</dbReference>
<evidence type="ECO:0000313" key="2">
    <source>
        <dbReference type="Proteomes" id="UP001156682"/>
    </source>
</evidence>